<dbReference type="InterPro" id="IPR027417">
    <property type="entry name" value="P-loop_NTPase"/>
</dbReference>
<comment type="caution">
    <text evidence="5">The sequence shown here is derived from an EMBL/GenBank/DDBJ whole genome shotgun (WGS) entry which is preliminary data.</text>
</comment>
<dbReference type="SUPFAM" id="SSF52540">
    <property type="entry name" value="P-loop containing nucleoside triphosphate hydrolases"/>
    <property type="match status" value="1"/>
</dbReference>
<evidence type="ECO:0000256" key="1">
    <source>
        <dbReference type="ARBA" id="ARBA00022741"/>
    </source>
</evidence>
<evidence type="ECO:0000256" key="2">
    <source>
        <dbReference type="ARBA" id="ARBA00022840"/>
    </source>
</evidence>
<feature type="region of interest" description="Disordered" evidence="3">
    <location>
        <begin position="388"/>
        <end position="415"/>
    </location>
</feature>
<feature type="domain" description="HTH luxR-type" evidence="4">
    <location>
        <begin position="862"/>
        <end position="927"/>
    </location>
</feature>
<dbReference type="GO" id="GO:0004016">
    <property type="term" value="F:adenylate cyclase activity"/>
    <property type="evidence" value="ECO:0007669"/>
    <property type="project" value="TreeGrafter"/>
</dbReference>
<accession>A0A4Y9R6D6</accession>
<feature type="compositionally biased region" description="Basic and acidic residues" evidence="3">
    <location>
        <begin position="405"/>
        <end position="415"/>
    </location>
</feature>
<organism evidence="5 6">
    <name type="scientific">Orlajensenia leifsoniae</name>
    <dbReference type="NCBI Taxonomy" id="2561933"/>
    <lineage>
        <taxon>Bacteria</taxon>
        <taxon>Bacillati</taxon>
        <taxon>Actinomycetota</taxon>
        <taxon>Actinomycetes</taxon>
        <taxon>Micrococcales</taxon>
        <taxon>Microbacteriaceae</taxon>
        <taxon>Orlajensenia</taxon>
    </lineage>
</organism>
<keyword evidence="1" id="KW-0547">Nucleotide-binding</keyword>
<evidence type="ECO:0000256" key="3">
    <source>
        <dbReference type="SAM" id="MobiDB-lite"/>
    </source>
</evidence>
<dbReference type="InterPro" id="IPR041664">
    <property type="entry name" value="AAA_16"/>
</dbReference>
<sequence length="942" mass="101042">MGILTTTAGVTSGEQGRPAALIGRRRECAKLAGLLDHVRSGTSQALVLSGEAGIGKTALLSYVREQAKGCAVLEAAGVQSEMELAYAGLHQLCAPLLGHLATIPQPQREALSTALGLSNGNAPDRFLVGLAVLSLLAEASRERPLVCIIDDAHWLDQASLLTIAFVARRLRAEAVGMLFAVRELDVDEALSPLPRISVTGLSEAASRQLLTTAIAGPLDATVRERIVAETHGNPLALLQLPSGLTMEQIAGGFGLSGLGALTNRIEQSFRRRLATMPAATLRLLTIAAAEPGQDEALIWRAADRLGVDVKDAEPAVDDGYATFSGYVRFCHPLARSTVYKAALPEERQAAHRALADATDPTAEPERRAWHLAQASSGLDEAVAAELERSADSAQARGGQAAAAAFHERAAELTPDPARRAERALVAARSKYDAGSPERAHRLLAIAEIGASSEHLKAQIELLQAQISSRLHPGDGTPLLHAAARLEPIDLAQARETYRDAFYAALTAGPLGHPESIAQVAAAARTSTKQAPAENAFEVALDGLAKIIEDGYADGAPQVKSALAAARSSRELSDSDLRWMPFAGRLALDVWDPDSALDFSTTIIESARRRGDFSTLPTALLGGIGYLLFAGDLATASMFADECEMIGDNITIPTLPFGRLVVAAVRGQELEVVSLVDRVTPVAMAMKGGQWLTATAWAEAVLYNGLGRFDRALAAAERGSRNPNELGLASWSMVEQVEAAACSGHPERAVEPMRRLTEMAKACSTDWILGVAARSEALLAEEEDAEVLHRTAIEHLERTQMRTDWARAQLLYGEWLRRQDRRTESRKHLRQAHDAFTEIGAEGFVDRARGELLATGENVHRLSSGNHVQLTEQELQIAHLAASGLTNPQIATRLFISARTVEWHLRKVFVKLDIKSRQGLNKALEDSPVTQRPVNARLLTNAP</sequence>
<dbReference type="GO" id="GO:0005737">
    <property type="term" value="C:cytoplasm"/>
    <property type="evidence" value="ECO:0007669"/>
    <property type="project" value="TreeGrafter"/>
</dbReference>
<dbReference type="Pfam" id="PF13191">
    <property type="entry name" value="AAA_16"/>
    <property type="match status" value="1"/>
</dbReference>
<dbReference type="SUPFAM" id="SSF46894">
    <property type="entry name" value="C-terminal effector domain of the bipartite response regulators"/>
    <property type="match status" value="1"/>
</dbReference>
<evidence type="ECO:0000313" key="5">
    <source>
        <dbReference type="EMBL" id="TFW00182.1"/>
    </source>
</evidence>
<dbReference type="PANTHER" id="PTHR16305">
    <property type="entry name" value="TESTICULAR SOLUBLE ADENYLYL CYCLASE"/>
    <property type="match status" value="1"/>
</dbReference>
<gene>
    <name evidence="5" type="ORF">E4M00_03060</name>
</gene>
<dbReference type="InterPro" id="IPR000792">
    <property type="entry name" value="Tscrpt_reg_LuxR_C"/>
</dbReference>
<dbReference type="Gene3D" id="1.10.10.10">
    <property type="entry name" value="Winged helix-like DNA-binding domain superfamily/Winged helix DNA-binding domain"/>
    <property type="match status" value="1"/>
</dbReference>
<dbReference type="GO" id="GO:0003677">
    <property type="term" value="F:DNA binding"/>
    <property type="evidence" value="ECO:0007669"/>
    <property type="project" value="InterPro"/>
</dbReference>
<dbReference type="InterPro" id="IPR036388">
    <property type="entry name" value="WH-like_DNA-bd_sf"/>
</dbReference>
<dbReference type="GO" id="GO:0005524">
    <property type="term" value="F:ATP binding"/>
    <property type="evidence" value="ECO:0007669"/>
    <property type="project" value="UniProtKB-KW"/>
</dbReference>
<reference evidence="5 6" key="1">
    <citation type="journal article" date="2018" name="J. Microbiol.">
        <title>Leifsonia flava sp. nov., a novel actinobacterium isolated from the rhizosphere of Aquilegia viridiflora.</title>
        <authorList>
            <person name="Cai Y."/>
            <person name="Tao W.Z."/>
            <person name="Ma Y.J."/>
            <person name="Cheng J."/>
            <person name="Zhang M.Y."/>
            <person name="Zhang Y.X."/>
        </authorList>
    </citation>
    <scope>NUCLEOTIDE SEQUENCE [LARGE SCALE GENOMIC DNA]</scope>
    <source>
        <strain evidence="5 6">SYP-B2174</strain>
    </source>
</reference>
<dbReference type="PROSITE" id="PS50043">
    <property type="entry name" value="HTH_LUXR_2"/>
    <property type="match status" value="1"/>
</dbReference>
<dbReference type="PANTHER" id="PTHR16305:SF35">
    <property type="entry name" value="TRANSCRIPTIONAL ACTIVATOR DOMAIN"/>
    <property type="match status" value="1"/>
</dbReference>
<dbReference type="Pfam" id="PF00196">
    <property type="entry name" value="GerE"/>
    <property type="match status" value="1"/>
</dbReference>
<evidence type="ECO:0000313" key="6">
    <source>
        <dbReference type="Proteomes" id="UP000298127"/>
    </source>
</evidence>
<dbReference type="GO" id="GO:0006355">
    <property type="term" value="P:regulation of DNA-templated transcription"/>
    <property type="evidence" value="ECO:0007669"/>
    <property type="project" value="InterPro"/>
</dbReference>
<dbReference type="AlphaFoldDB" id="A0A4Y9R6D6"/>
<dbReference type="CDD" id="cd06170">
    <property type="entry name" value="LuxR_C_like"/>
    <property type="match status" value="1"/>
</dbReference>
<dbReference type="EMBL" id="SPQZ01000001">
    <property type="protein sequence ID" value="TFW00182.1"/>
    <property type="molecule type" value="Genomic_DNA"/>
</dbReference>
<dbReference type="Proteomes" id="UP000298127">
    <property type="component" value="Unassembled WGS sequence"/>
</dbReference>
<dbReference type="PRINTS" id="PR00038">
    <property type="entry name" value="HTHLUXR"/>
</dbReference>
<keyword evidence="6" id="KW-1185">Reference proteome</keyword>
<dbReference type="Gene3D" id="3.40.50.300">
    <property type="entry name" value="P-loop containing nucleotide triphosphate hydrolases"/>
    <property type="match status" value="1"/>
</dbReference>
<feature type="compositionally biased region" description="Low complexity" evidence="3">
    <location>
        <begin position="391"/>
        <end position="404"/>
    </location>
</feature>
<name>A0A4Y9R6D6_9MICO</name>
<protein>
    <submittedName>
        <fullName evidence="5">Helix-turn-helix transcriptional regulator</fullName>
    </submittedName>
</protein>
<dbReference type="SMART" id="SM00421">
    <property type="entry name" value="HTH_LUXR"/>
    <property type="match status" value="1"/>
</dbReference>
<keyword evidence="2" id="KW-0067">ATP-binding</keyword>
<proteinExistence type="predicted"/>
<dbReference type="InterPro" id="IPR016032">
    <property type="entry name" value="Sig_transdc_resp-reg_C-effctor"/>
</dbReference>
<evidence type="ECO:0000259" key="4">
    <source>
        <dbReference type="PROSITE" id="PS50043"/>
    </source>
</evidence>